<reference evidence="1 2" key="1">
    <citation type="submission" date="2024-04" db="EMBL/GenBank/DDBJ databases">
        <title>Phyllosticta paracitricarpa is synonymous to the EU quarantine fungus P. citricarpa based on phylogenomic analyses.</title>
        <authorList>
            <consortium name="Lawrence Berkeley National Laboratory"/>
            <person name="Van Ingen-Buijs V.A."/>
            <person name="Van Westerhoven A.C."/>
            <person name="Haridas S."/>
            <person name="Skiadas P."/>
            <person name="Martin F."/>
            <person name="Groenewald J.Z."/>
            <person name="Crous P.W."/>
            <person name="Seidl M.F."/>
        </authorList>
    </citation>
    <scope>NUCLEOTIDE SEQUENCE [LARGE SCALE GENOMIC DNA]</scope>
    <source>
        <strain evidence="1 2">CBS 123374</strain>
    </source>
</reference>
<proteinExistence type="predicted"/>
<dbReference type="Proteomes" id="UP001492380">
    <property type="component" value="Unassembled WGS sequence"/>
</dbReference>
<name>A0ABR1YGU6_9PEZI</name>
<gene>
    <name evidence="1" type="ORF">HDK90DRAFT_350769</name>
</gene>
<accession>A0ABR1YGU6</accession>
<protein>
    <submittedName>
        <fullName evidence="1">Uncharacterized protein</fullName>
    </submittedName>
</protein>
<sequence>MFRNGVHAKIGSPAGDLYQRRVATGKKRGPQSPTTLPGSYPQTAVFWSTFSQNACPVRVTGFAQASLRRGIQARSSRPALHLTTVTICQPRADPGPQRRQEPVLGNATVPEIVKRPRDCRSSILAIPASVWLADGPPESFGTFFQIARRHSLRLSSSLTASLLCCLLQHRDKPTPCIETCTRLLEVRRAMLAITPVTHDASRPHGSSKCSQEESRLLLLHPTHV</sequence>
<organism evidence="1 2">
    <name type="scientific">Phyllosticta capitalensis</name>
    <dbReference type="NCBI Taxonomy" id="121624"/>
    <lineage>
        <taxon>Eukaryota</taxon>
        <taxon>Fungi</taxon>
        <taxon>Dikarya</taxon>
        <taxon>Ascomycota</taxon>
        <taxon>Pezizomycotina</taxon>
        <taxon>Dothideomycetes</taxon>
        <taxon>Dothideomycetes incertae sedis</taxon>
        <taxon>Botryosphaeriales</taxon>
        <taxon>Phyllostictaceae</taxon>
        <taxon>Phyllosticta</taxon>
    </lineage>
</organism>
<dbReference type="EMBL" id="JBBWRZ010000009">
    <property type="protein sequence ID" value="KAK8229230.1"/>
    <property type="molecule type" value="Genomic_DNA"/>
</dbReference>
<keyword evidence="2" id="KW-1185">Reference proteome</keyword>
<comment type="caution">
    <text evidence="1">The sequence shown here is derived from an EMBL/GenBank/DDBJ whole genome shotgun (WGS) entry which is preliminary data.</text>
</comment>
<evidence type="ECO:0000313" key="1">
    <source>
        <dbReference type="EMBL" id="KAK8229230.1"/>
    </source>
</evidence>
<evidence type="ECO:0000313" key="2">
    <source>
        <dbReference type="Proteomes" id="UP001492380"/>
    </source>
</evidence>